<protein>
    <submittedName>
        <fullName evidence="2">UDP-N-acetylmuramyl-tripeptide synthetase 2</fullName>
    </submittedName>
</protein>
<accession>A0A199VHF7</accession>
<dbReference type="Pfam" id="PF01225">
    <property type="entry name" value="Mur_ligase"/>
    <property type="match status" value="1"/>
</dbReference>
<reference evidence="2 3" key="1">
    <citation type="journal article" date="2016" name="DNA Res.">
        <title>The draft genome of MD-2 pineapple using hybrid error correction of long reads.</title>
        <authorList>
            <person name="Redwan R.M."/>
            <person name="Saidin A."/>
            <person name="Kumar S.V."/>
        </authorList>
    </citation>
    <scope>NUCLEOTIDE SEQUENCE [LARGE SCALE GENOMIC DNA]</scope>
    <source>
        <strain evidence="3">cv. MD2</strain>
        <tissue evidence="2">Leaf</tissue>
    </source>
</reference>
<dbReference type="PANTHER" id="PTHR23135:SF4">
    <property type="entry name" value="UDP-N-ACETYLMURAMOYL-L-ALANYL-D-GLUTAMATE--2,6-DIAMINOPIMELATE LIGASE MURE HOMOLOG, CHLOROPLASTIC"/>
    <property type="match status" value="1"/>
</dbReference>
<dbReference type="AlphaFoldDB" id="A0A199VHF7"/>
<dbReference type="SUPFAM" id="SSF63418">
    <property type="entry name" value="MurE/MurF N-terminal domain"/>
    <property type="match status" value="1"/>
</dbReference>
<dbReference type="PANTHER" id="PTHR23135">
    <property type="entry name" value="MUR LIGASE FAMILY MEMBER"/>
    <property type="match status" value="1"/>
</dbReference>
<dbReference type="EMBL" id="LSRQ01001776">
    <property type="protein sequence ID" value="OAY76567.1"/>
    <property type="molecule type" value="Genomic_DNA"/>
</dbReference>
<dbReference type="InterPro" id="IPR000713">
    <property type="entry name" value="Mur_ligase_N"/>
</dbReference>
<evidence type="ECO:0000313" key="3">
    <source>
        <dbReference type="Proteomes" id="UP000092600"/>
    </source>
</evidence>
<dbReference type="InterPro" id="IPR035911">
    <property type="entry name" value="MurE/MurF_N"/>
</dbReference>
<name>A0A199VHF7_ANACO</name>
<proteinExistence type="predicted"/>
<organism evidence="2 3">
    <name type="scientific">Ananas comosus</name>
    <name type="common">Pineapple</name>
    <name type="synonym">Ananas ananas</name>
    <dbReference type="NCBI Taxonomy" id="4615"/>
    <lineage>
        <taxon>Eukaryota</taxon>
        <taxon>Viridiplantae</taxon>
        <taxon>Streptophyta</taxon>
        <taxon>Embryophyta</taxon>
        <taxon>Tracheophyta</taxon>
        <taxon>Spermatophyta</taxon>
        <taxon>Magnoliopsida</taxon>
        <taxon>Liliopsida</taxon>
        <taxon>Poales</taxon>
        <taxon>Bromeliaceae</taxon>
        <taxon>Bromelioideae</taxon>
        <taxon>Ananas</taxon>
    </lineage>
</organism>
<feature type="domain" description="Mur ligase N-terminal catalytic" evidence="1">
    <location>
        <begin position="26"/>
        <end position="101"/>
    </location>
</feature>
<dbReference type="Proteomes" id="UP000092600">
    <property type="component" value="Unassembled WGS sequence"/>
</dbReference>
<dbReference type="STRING" id="4615.A0A199VHF7"/>
<evidence type="ECO:0000313" key="2">
    <source>
        <dbReference type="EMBL" id="OAY76567.1"/>
    </source>
</evidence>
<comment type="caution">
    <text evidence="2">The sequence shown here is derived from an EMBL/GenBank/DDBJ whole genome shotgun (WGS) entry which is preliminary data.</text>
</comment>
<dbReference type="Gene3D" id="3.40.1390.10">
    <property type="entry name" value="MurE/MurF, N-terminal domain"/>
    <property type="match status" value="1"/>
</dbReference>
<evidence type="ECO:0000259" key="1">
    <source>
        <dbReference type="Pfam" id="PF01225"/>
    </source>
</evidence>
<dbReference type="GO" id="GO:0016881">
    <property type="term" value="F:acid-amino acid ligase activity"/>
    <property type="evidence" value="ECO:0007669"/>
    <property type="project" value="InterPro"/>
</dbReference>
<sequence length="130" mass="14030">MTLSELVNAAGIRRPVAVYGDPHVSVTGVQNDSRKVIPGDLFVCCVGCKTDGHLYIADAVRKGAVAVLSSKEVHLDLMPHCGALVVVQSTNSVLPVIAATFYKNPSRKMSVWDHRNERQNDYVALGEGNL</sequence>
<gene>
    <name evidence="2" type="ORF">ACMD2_10711</name>
</gene>